<dbReference type="GO" id="GO:0016757">
    <property type="term" value="F:glycosyltransferase activity"/>
    <property type="evidence" value="ECO:0007669"/>
    <property type="project" value="UniProtKB-KW"/>
</dbReference>
<keyword evidence="4" id="KW-1185">Reference proteome</keyword>
<keyword evidence="3" id="KW-0328">Glycosyltransferase</keyword>
<protein>
    <submittedName>
        <fullName evidence="3">Phosphoribosyltransferase domain</fullName>
    </submittedName>
</protein>
<feature type="domain" description="Double zinc ribbon" evidence="2">
    <location>
        <begin position="36"/>
        <end position="93"/>
    </location>
</feature>
<name>A0A285PVT6_9FIRM</name>
<dbReference type="InterPro" id="IPR051910">
    <property type="entry name" value="ComF/GntX_DNA_util-trans"/>
</dbReference>
<gene>
    <name evidence="3" type="ORF">EHLA_2768</name>
</gene>
<comment type="similarity">
    <text evidence="1">Belongs to the ComF/GntX family.</text>
</comment>
<reference evidence="4" key="1">
    <citation type="submission" date="2017-09" db="EMBL/GenBank/DDBJ databases">
        <authorList>
            <person name="Shetty A S."/>
        </authorList>
    </citation>
    <scope>NUCLEOTIDE SEQUENCE [LARGE SCALE GENOMIC DNA]</scope>
</reference>
<evidence type="ECO:0000256" key="1">
    <source>
        <dbReference type="ARBA" id="ARBA00008007"/>
    </source>
</evidence>
<dbReference type="PANTHER" id="PTHR47505">
    <property type="entry name" value="DNA UTILIZATION PROTEIN YHGH"/>
    <property type="match status" value="1"/>
</dbReference>
<organism evidence="3 4">
    <name type="scientific">Anaerobutyricum hallii</name>
    <dbReference type="NCBI Taxonomy" id="39488"/>
    <lineage>
        <taxon>Bacteria</taxon>
        <taxon>Bacillati</taxon>
        <taxon>Bacillota</taxon>
        <taxon>Clostridia</taxon>
        <taxon>Lachnospirales</taxon>
        <taxon>Lachnospiraceae</taxon>
        <taxon>Anaerobutyricum</taxon>
    </lineage>
</organism>
<dbReference type="InterPro" id="IPR029057">
    <property type="entry name" value="PRTase-like"/>
</dbReference>
<sequence>MKSFRCFLSFLQMIKQHCSSVYFKLQRVKLPIALRLLSALFPRHCPVCAKPVPYGTLIHAECQTVLPFIFGPTCLRCGKPVSSSAQEYCYDCRTFPKSFQKGLSLFLYNKETRPIMSAFKYHNNRRLADFFIWELFFQQYSQNYFHIYSKRYSHSHSRIYAAIESLGIDAVIPVPIHKNKYKKRGYNQAELLSRRIALIFNLSHYPDMLIRSVDTLPQKQFTPQARLNNLKKAFRFNSRYDNLVQTNASLSVLLVDDIYTSGATMEACTRILLSAGIPNVCVLSICIGMARD</sequence>
<evidence type="ECO:0000313" key="3">
    <source>
        <dbReference type="EMBL" id="SOB73322.1"/>
    </source>
</evidence>
<dbReference type="AlphaFoldDB" id="A0A285PVT6"/>
<dbReference type="PANTHER" id="PTHR47505:SF1">
    <property type="entry name" value="DNA UTILIZATION PROTEIN YHGH"/>
    <property type="match status" value="1"/>
</dbReference>
<dbReference type="EMBL" id="LT907978">
    <property type="protein sequence ID" value="SOB73322.1"/>
    <property type="molecule type" value="Genomic_DNA"/>
</dbReference>
<dbReference type="KEGG" id="ehl:EHLA_2768"/>
<dbReference type="SUPFAM" id="SSF53271">
    <property type="entry name" value="PRTase-like"/>
    <property type="match status" value="1"/>
</dbReference>
<dbReference type="InterPro" id="IPR000836">
    <property type="entry name" value="PRTase_dom"/>
</dbReference>
<dbReference type="CDD" id="cd06223">
    <property type="entry name" value="PRTases_typeI"/>
    <property type="match status" value="1"/>
</dbReference>
<dbReference type="Gene3D" id="3.40.50.2020">
    <property type="match status" value="1"/>
</dbReference>
<dbReference type="Pfam" id="PF18912">
    <property type="entry name" value="DZR_2"/>
    <property type="match status" value="1"/>
</dbReference>
<accession>A0A285PVT6</accession>
<evidence type="ECO:0000313" key="4">
    <source>
        <dbReference type="Proteomes" id="UP000217549"/>
    </source>
</evidence>
<dbReference type="Proteomes" id="UP000217549">
    <property type="component" value="Chromosome I"/>
</dbReference>
<proteinExistence type="inferred from homology"/>
<dbReference type="InterPro" id="IPR044005">
    <property type="entry name" value="DZR_2"/>
</dbReference>
<keyword evidence="3" id="KW-0808">Transferase</keyword>
<evidence type="ECO:0000259" key="2">
    <source>
        <dbReference type="Pfam" id="PF18912"/>
    </source>
</evidence>